<dbReference type="PANTHER" id="PTHR24279:SF120">
    <property type="entry name" value="CYTOCHROME P450"/>
    <property type="match status" value="1"/>
</dbReference>
<evidence type="ECO:0000256" key="4">
    <source>
        <dbReference type="ARBA" id="ARBA00022723"/>
    </source>
</evidence>
<protein>
    <recommendedName>
        <fullName evidence="13">Cytochrome P450</fullName>
    </recommendedName>
</protein>
<feature type="binding site" description="axial binding residue" evidence="8">
    <location>
        <position position="509"/>
    </location>
    <ligand>
        <name>heme</name>
        <dbReference type="ChEBI" id="CHEBI:30413"/>
    </ligand>
    <ligandPart>
        <name>Fe</name>
        <dbReference type="ChEBI" id="CHEBI:18248"/>
    </ligandPart>
</feature>
<evidence type="ECO:0000256" key="5">
    <source>
        <dbReference type="ARBA" id="ARBA00023002"/>
    </source>
</evidence>
<dbReference type="GO" id="GO:0020037">
    <property type="term" value="F:heme binding"/>
    <property type="evidence" value="ECO:0007669"/>
    <property type="project" value="InterPro"/>
</dbReference>
<comment type="similarity">
    <text evidence="2 9">Belongs to the cytochrome P450 family.</text>
</comment>
<dbReference type="GO" id="GO:0016705">
    <property type="term" value="F:oxidoreductase activity, acting on paired donors, with incorporation or reduction of molecular oxygen"/>
    <property type="evidence" value="ECO:0007669"/>
    <property type="project" value="InterPro"/>
</dbReference>
<dbReference type="InterPro" id="IPR001128">
    <property type="entry name" value="Cyt_P450"/>
</dbReference>
<dbReference type="InterPro" id="IPR002403">
    <property type="entry name" value="Cyt_P450_E_grp-IV"/>
</dbReference>
<name>A0AAN9BC31_9CAEN</name>
<dbReference type="InterPro" id="IPR036396">
    <property type="entry name" value="Cyt_P450_sf"/>
</dbReference>
<dbReference type="AlphaFoldDB" id="A0AAN9BC31"/>
<feature type="compositionally biased region" description="Basic and acidic residues" evidence="10">
    <location>
        <begin position="54"/>
        <end position="63"/>
    </location>
</feature>
<feature type="region of interest" description="Disordered" evidence="10">
    <location>
        <begin position="1"/>
        <end position="68"/>
    </location>
</feature>
<keyword evidence="3 8" id="KW-0349">Heme</keyword>
<evidence type="ECO:0000313" key="11">
    <source>
        <dbReference type="EMBL" id="KAK7102449.1"/>
    </source>
</evidence>
<accession>A0AAN9BC31</accession>
<evidence type="ECO:0008006" key="13">
    <source>
        <dbReference type="Google" id="ProtNLM"/>
    </source>
</evidence>
<keyword evidence="4 8" id="KW-0479">Metal-binding</keyword>
<dbReference type="PROSITE" id="PS00086">
    <property type="entry name" value="CYTOCHROME_P450"/>
    <property type="match status" value="1"/>
</dbReference>
<dbReference type="GO" id="GO:0005506">
    <property type="term" value="F:iron ion binding"/>
    <property type="evidence" value="ECO:0007669"/>
    <property type="project" value="InterPro"/>
</dbReference>
<reference evidence="11 12" key="1">
    <citation type="submission" date="2024-02" db="EMBL/GenBank/DDBJ databases">
        <title>Chromosome-scale genome assembly of the rough periwinkle Littorina saxatilis.</title>
        <authorList>
            <person name="De Jode A."/>
            <person name="Faria R."/>
            <person name="Formenti G."/>
            <person name="Sims Y."/>
            <person name="Smith T.P."/>
            <person name="Tracey A."/>
            <person name="Wood J.M.D."/>
            <person name="Zagrodzka Z.B."/>
            <person name="Johannesson K."/>
            <person name="Butlin R.K."/>
            <person name="Leder E.H."/>
        </authorList>
    </citation>
    <scope>NUCLEOTIDE SEQUENCE [LARGE SCALE GENOMIC DNA]</scope>
    <source>
        <strain evidence="11">Snail1</strain>
        <tissue evidence="11">Muscle</tissue>
    </source>
</reference>
<comment type="cofactor">
    <cofactor evidence="1 8">
        <name>heme</name>
        <dbReference type="ChEBI" id="CHEBI:30413"/>
    </cofactor>
</comment>
<evidence type="ECO:0000256" key="3">
    <source>
        <dbReference type="ARBA" id="ARBA00022617"/>
    </source>
</evidence>
<dbReference type="Pfam" id="PF00067">
    <property type="entry name" value="p450"/>
    <property type="match status" value="1"/>
</dbReference>
<dbReference type="SUPFAM" id="SSF48264">
    <property type="entry name" value="Cytochrome P450"/>
    <property type="match status" value="1"/>
</dbReference>
<feature type="region of interest" description="Disordered" evidence="10">
    <location>
        <begin position="463"/>
        <end position="489"/>
    </location>
</feature>
<keyword evidence="6 8" id="KW-0408">Iron</keyword>
<dbReference type="Proteomes" id="UP001374579">
    <property type="component" value="Unassembled WGS sequence"/>
</dbReference>
<evidence type="ECO:0000256" key="9">
    <source>
        <dbReference type="RuleBase" id="RU000461"/>
    </source>
</evidence>
<dbReference type="GO" id="GO:0004497">
    <property type="term" value="F:monooxygenase activity"/>
    <property type="evidence" value="ECO:0007669"/>
    <property type="project" value="UniProtKB-KW"/>
</dbReference>
<evidence type="ECO:0000256" key="1">
    <source>
        <dbReference type="ARBA" id="ARBA00001971"/>
    </source>
</evidence>
<evidence type="ECO:0000256" key="6">
    <source>
        <dbReference type="ARBA" id="ARBA00023004"/>
    </source>
</evidence>
<gene>
    <name evidence="11" type="ORF">V1264_020664</name>
</gene>
<dbReference type="PRINTS" id="PR00385">
    <property type="entry name" value="P450"/>
</dbReference>
<comment type="caution">
    <text evidence="11">The sequence shown here is derived from an EMBL/GenBank/DDBJ whole genome shotgun (WGS) entry which is preliminary data.</text>
</comment>
<dbReference type="EMBL" id="JBAMIC010000010">
    <property type="protein sequence ID" value="KAK7102449.1"/>
    <property type="molecule type" value="Genomic_DNA"/>
</dbReference>
<keyword evidence="5 9" id="KW-0560">Oxidoreductase</keyword>
<keyword evidence="12" id="KW-1185">Reference proteome</keyword>
<feature type="compositionally biased region" description="Polar residues" evidence="10">
    <location>
        <begin position="471"/>
        <end position="489"/>
    </location>
</feature>
<evidence type="ECO:0000256" key="8">
    <source>
        <dbReference type="PIRSR" id="PIRSR602403-1"/>
    </source>
</evidence>
<keyword evidence="7 9" id="KW-0503">Monooxygenase</keyword>
<dbReference type="PRINTS" id="PR00465">
    <property type="entry name" value="EP450IV"/>
</dbReference>
<evidence type="ECO:0000313" key="12">
    <source>
        <dbReference type="Proteomes" id="UP001374579"/>
    </source>
</evidence>
<feature type="compositionally biased region" description="Polar residues" evidence="10">
    <location>
        <begin position="1"/>
        <end position="23"/>
    </location>
</feature>
<evidence type="ECO:0000256" key="2">
    <source>
        <dbReference type="ARBA" id="ARBA00010617"/>
    </source>
</evidence>
<organism evidence="11 12">
    <name type="scientific">Littorina saxatilis</name>
    <dbReference type="NCBI Taxonomy" id="31220"/>
    <lineage>
        <taxon>Eukaryota</taxon>
        <taxon>Metazoa</taxon>
        <taxon>Spiralia</taxon>
        <taxon>Lophotrochozoa</taxon>
        <taxon>Mollusca</taxon>
        <taxon>Gastropoda</taxon>
        <taxon>Caenogastropoda</taxon>
        <taxon>Littorinimorpha</taxon>
        <taxon>Littorinoidea</taxon>
        <taxon>Littorinidae</taxon>
        <taxon>Littorina</taxon>
    </lineage>
</organism>
<dbReference type="CDD" id="cd11054">
    <property type="entry name" value="CYP24A1-like"/>
    <property type="match status" value="1"/>
</dbReference>
<dbReference type="Gene3D" id="1.10.630.10">
    <property type="entry name" value="Cytochrome P450"/>
    <property type="match status" value="1"/>
</dbReference>
<evidence type="ECO:0000256" key="10">
    <source>
        <dbReference type="SAM" id="MobiDB-lite"/>
    </source>
</evidence>
<dbReference type="PANTHER" id="PTHR24279">
    <property type="entry name" value="CYTOCHROME P450"/>
    <property type="match status" value="1"/>
</dbReference>
<proteinExistence type="inferred from homology"/>
<dbReference type="InterPro" id="IPR050479">
    <property type="entry name" value="CYP11_CYP27_families"/>
</dbReference>
<sequence>MSKPTKTLQRMRTLLQQRHSATSIDRRFKSTQAPAAAPATKDDQGEGATGRSVDGGHGKKNLDDIPGPSGLPYVGSMLKYRLGTPGIDGMKDILTDHYHKYGGLVSEKVAGKTRVHVFDPEHVKDVYRQEGKWPLIEPLVETTQLFREHFQHSPGLGNTNGNEWYRMRSGVHQLMMRPKEVAAYLPLVDDVAKDFVNHLDDVTDSDHHIKDLTMDVAKWNLENSANIAMEERKNFFTTNSEKAEKWIEAQTAIMREAGLLRYALPWYRFMPTPKWKNLVKAEEYLTSECQKMVEEALGRLKAAEERHTLQDHEFRFLRGLQASSVLNSKDIVTLVLSVMTDGLPSTAPTVLSILYCLATNPTQQDRLRDEVNSLSSLDEPLTNDAINKMTYLKACIKETLRLFPVTLEISRVCPADMTVGDYLLPEGTCLKINNFVAHRDSNYFPDPDTFHPERWLRHTREELEAQREESSNGQGSGQPISANVGGESSSDLTNHPYRFIPFGHGPRMCPGRRIAEQDLQAVTARLVQKFHVQWHGGTMGQRWETLMKPDCPLDFTFHARG</sequence>
<dbReference type="InterPro" id="IPR017972">
    <property type="entry name" value="Cyt_P450_CS"/>
</dbReference>
<evidence type="ECO:0000256" key="7">
    <source>
        <dbReference type="ARBA" id="ARBA00023033"/>
    </source>
</evidence>